<comment type="caution">
    <text evidence="1">The sequence shown here is derived from an EMBL/GenBank/DDBJ whole genome shotgun (WGS) entry which is preliminary data.</text>
</comment>
<dbReference type="EMBL" id="MOMC01000094">
    <property type="protein sequence ID" value="ONH22990.1"/>
    <property type="molecule type" value="Genomic_DNA"/>
</dbReference>
<dbReference type="InterPro" id="IPR044855">
    <property type="entry name" value="CoA-Trfase_III_dom3_sf"/>
</dbReference>
<dbReference type="Proteomes" id="UP000188929">
    <property type="component" value="Unassembled WGS sequence"/>
</dbReference>
<dbReference type="AlphaFoldDB" id="A0A1V2I0K7"/>
<dbReference type="PANTHER" id="PTHR48228">
    <property type="entry name" value="SUCCINYL-COA--D-CITRAMALATE COA-TRANSFERASE"/>
    <property type="match status" value="1"/>
</dbReference>
<dbReference type="RefSeq" id="WP_076821967.1">
    <property type="nucleotide sequence ID" value="NZ_MOMC01000094.1"/>
</dbReference>
<reference evidence="2" key="1">
    <citation type="submission" date="2016-10" db="EMBL/GenBank/DDBJ databases">
        <title>Frankia sp. NRRL B-16386 Genome sequencing.</title>
        <authorList>
            <person name="Ghodhbane-Gtari F."/>
            <person name="Swanson E."/>
            <person name="Gueddou A."/>
            <person name="Hezbri K."/>
            <person name="Ktari K."/>
            <person name="Nouioui I."/>
            <person name="Morris K."/>
            <person name="Simpson S."/>
            <person name="Abebe-Akele F."/>
            <person name="Thomas K."/>
            <person name="Gtari M."/>
            <person name="Tisa L.S."/>
        </authorList>
    </citation>
    <scope>NUCLEOTIDE SEQUENCE [LARGE SCALE GENOMIC DNA]</scope>
    <source>
        <strain evidence="2">NRRL B-16386</strain>
    </source>
</reference>
<name>A0A1V2I0K7_9ACTN</name>
<dbReference type="Pfam" id="PF02515">
    <property type="entry name" value="CoA_transf_3"/>
    <property type="match status" value="2"/>
</dbReference>
<sequence length="244" mass="26529">MPEVAPLAGVRVLEVATHVFVPMASAVLGEWGARVVKVEHPTTGDPYRALTTVGLHNVYRGVDAAGRTGTRVDRQAVWNPLMLTYRTADDRYVALMMLSPDRHWPGLCAALGRPELAADPRFADLDARRRNAAACVEELDTLFATRPLAAWRAALAGFAGEWAPVQTPREVHDDPQVLANGYVADVEMGAGFGLPMVTAPVQFDGRPGQPTRAPEHGEHTEAVLLELGLTWREITELKERGAVL</sequence>
<organism evidence="1 2">
    <name type="scientific">Pseudofrankia asymbiotica</name>
    <dbReference type="NCBI Taxonomy" id="1834516"/>
    <lineage>
        <taxon>Bacteria</taxon>
        <taxon>Bacillati</taxon>
        <taxon>Actinomycetota</taxon>
        <taxon>Actinomycetes</taxon>
        <taxon>Frankiales</taxon>
        <taxon>Frankiaceae</taxon>
        <taxon>Pseudofrankia</taxon>
    </lineage>
</organism>
<dbReference type="PANTHER" id="PTHR48228:SF2">
    <property type="entry name" value="E-CINNAMOYL-COA:R-PHENYLLACTATE COA TRANSFERASE LARGE SUBUNIT"/>
    <property type="match status" value="1"/>
</dbReference>
<dbReference type="SUPFAM" id="SSF89796">
    <property type="entry name" value="CoA-transferase family III (CaiB/BaiF)"/>
    <property type="match status" value="1"/>
</dbReference>
<keyword evidence="2" id="KW-1185">Reference proteome</keyword>
<accession>A0A1V2I0K7</accession>
<evidence type="ECO:0008006" key="3">
    <source>
        <dbReference type="Google" id="ProtNLM"/>
    </source>
</evidence>
<protein>
    <recommendedName>
        <fullName evidence="3">CoA transferase</fullName>
    </recommendedName>
</protein>
<evidence type="ECO:0000313" key="2">
    <source>
        <dbReference type="Proteomes" id="UP000188929"/>
    </source>
</evidence>
<dbReference type="GO" id="GO:0003824">
    <property type="term" value="F:catalytic activity"/>
    <property type="evidence" value="ECO:0007669"/>
    <property type="project" value="InterPro"/>
</dbReference>
<dbReference type="Gene3D" id="3.40.50.10540">
    <property type="entry name" value="Crotonobetainyl-coa:carnitine coa-transferase, domain 1"/>
    <property type="match status" value="2"/>
</dbReference>
<gene>
    <name evidence="1" type="ORF">BL253_34230</name>
</gene>
<proteinExistence type="predicted"/>
<dbReference type="InterPro" id="IPR050509">
    <property type="entry name" value="CoA-transferase_III"/>
</dbReference>
<dbReference type="STRING" id="1834516.BL253_34230"/>
<evidence type="ECO:0000313" key="1">
    <source>
        <dbReference type="EMBL" id="ONH22990.1"/>
    </source>
</evidence>
<dbReference type="Gene3D" id="3.30.1540.10">
    <property type="entry name" value="formyl-coa transferase, domain 3"/>
    <property type="match status" value="1"/>
</dbReference>
<dbReference type="InterPro" id="IPR023606">
    <property type="entry name" value="CoA-Trfase_III_dom_1_sf"/>
</dbReference>
<dbReference type="OrthoDB" id="9797653at2"/>
<dbReference type="InterPro" id="IPR003673">
    <property type="entry name" value="CoA-Trfase_fam_III"/>
</dbReference>